<evidence type="ECO:0000256" key="1">
    <source>
        <dbReference type="SAM" id="Phobius"/>
    </source>
</evidence>
<keyword evidence="1" id="KW-0812">Transmembrane</keyword>
<gene>
    <name evidence="2" type="ORF">TSUD_80730</name>
</gene>
<keyword evidence="1" id="KW-0472">Membrane</keyword>
<sequence length="107" mass="12264">MFHSHRLSTAVSPVFVLTKSRRDVGWVRDDAIDSTRVAMPPWVSTVGLVLSGEPLCCPFRRARVRVRGLLGSWDHDRYQQIWKNWLVLCTTCSAHVWLVLFTIGIND</sequence>
<organism evidence="2 3">
    <name type="scientific">Trifolium subterraneum</name>
    <name type="common">Subterranean clover</name>
    <dbReference type="NCBI Taxonomy" id="3900"/>
    <lineage>
        <taxon>Eukaryota</taxon>
        <taxon>Viridiplantae</taxon>
        <taxon>Streptophyta</taxon>
        <taxon>Embryophyta</taxon>
        <taxon>Tracheophyta</taxon>
        <taxon>Spermatophyta</taxon>
        <taxon>Magnoliopsida</taxon>
        <taxon>eudicotyledons</taxon>
        <taxon>Gunneridae</taxon>
        <taxon>Pentapetalae</taxon>
        <taxon>rosids</taxon>
        <taxon>fabids</taxon>
        <taxon>Fabales</taxon>
        <taxon>Fabaceae</taxon>
        <taxon>Papilionoideae</taxon>
        <taxon>50 kb inversion clade</taxon>
        <taxon>NPAAA clade</taxon>
        <taxon>Hologalegina</taxon>
        <taxon>IRL clade</taxon>
        <taxon>Trifolieae</taxon>
        <taxon>Trifolium</taxon>
    </lineage>
</organism>
<name>A0A2Z6LMB1_TRISU</name>
<proteinExistence type="predicted"/>
<keyword evidence="1" id="KW-1133">Transmembrane helix</keyword>
<reference evidence="3" key="1">
    <citation type="journal article" date="2017" name="Front. Plant Sci.">
        <title>Climate Clever Clovers: New Paradigm to Reduce the Environmental Footprint of Ruminants by Breeding Low Methanogenic Forages Utilizing Haplotype Variation.</title>
        <authorList>
            <person name="Kaur P."/>
            <person name="Appels R."/>
            <person name="Bayer P.E."/>
            <person name="Keeble-Gagnere G."/>
            <person name="Wang J."/>
            <person name="Hirakawa H."/>
            <person name="Shirasawa K."/>
            <person name="Vercoe P."/>
            <person name="Stefanova K."/>
            <person name="Durmic Z."/>
            <person name="Nichols P."/>
            <person name="Revell C."/>
            <person name="Isobe S.N."/>
            <person name="Edwards D."/>
            <person name="Erskine W."/>
        </authorList>
    </citation>
    <scope>NUCLEOTIDE SEQUENCE [LARGE SCALE GENOMIC DNA]</scope>
    <source>
        <strain evidence="3">cv. Daliak</strain>
    </source>
</reference>
<keyword evidence="3" id="KW-1185">Reference proteome</keyword>
<feature type="transmembrane region" description="Helical" evidence="1">
    <location>
        <begin position="85"/>
        <end position="105"/>
    </location>
</feature>
<evidence type="ECO:0000313" key="3">
    <source>
        <dbReference type="Proteomes" id="UP000242715"/>
    </source>
</evidence>
<dbReference type="Proteomes" id="UP000242715">
    <property type="component" value="Unassembled WGS sequence"/>
</dbReference>
<accession>A0A2Z6LMB1</accession>
<evidence type="ECO:0000313" key="2">
    <source>
        <dbReference type="EMBL" id="GAU18784.1"/>
    </source>
</evidence>
<protein>
    <submittedName>
        <fullName evidence="2">Uncharacterized protein</fullName>
    </submittedName>
</protein>
<dbReference type="EMBL" id="DF973189">
    <property type="protein sequence ID" value="GAU18784.1"/>
    <property type="molecule type" value="Genomic_DNA"/>
</dbReference>
<dbReference type="AlphaFoldDB" id="A0A2Z6LMB1"/>